<name>A0A1V1PG81_9BACT</name>
<dbReference type="Proteomes" id="UP000189670">
    <property type="component" value="Unassembled WGS sequence"/>
</dbReference>
<keyword evidence="4 5" id="KW-0949">S-adenosyl-L-methionine</keyword>
<dbReference type="Gene3D" id="1.10.8.590">
    <property type="match status" value="1"/>
</dbReference>
<dbReference type="GO" id="GO:0106339">
    <property type="term" value="F:tRNA (cytidine(32)-2'-O)-methyltransferase activity"/>
    <property type="evidence" value="ECO:0007669"/>
    <property type="project" value="RHEA"/>
</dbReference>
<dbReference type="InterPro" id="IPR029026">
    <property type="entry name" value="tRNA_m1G_MTases_N"/>
</dbReference>
<keyword evidence="5" id="KW-0819">tRNA processing</keyword>
<keyword evidence="3 7" id="KW-0808">Transferase</keyword>
<organism evidence="7 8">
    <name type="scientific">Candidatus Magnetoglobus multicellularis str. Araruama</name>
    <dbReference type="NCBI Taxonomy" id="890399"/>
    <lineage>
        <taxon>Bacteria</taxon>
        <taxon>Pseudomonadati</taxon>
        <taxon>Thermodesulfobacteriota</taxon>
        <taxon>Desulfobacteria</taxon>
        <taxon>Desulfobacterales</taxon>
        <taxon>Desulfobacteraceae</taxon>
        <taxon>Candidatus Magnetoglobus</taxon>
    </lineage>
</organism>
<comment type="catalytic activity">
    <reaction evidence="5">
        <text>uridine(32) in tRNA + S-adenosyl-L-methionine = 2'-O-methyluridine(32) in tRNA + S-adenosyl-L-homocysteine + H(+)</text>
        <dbReference type="Rhea" id="RHEA:42936"/>
        <dbReference type="Rhea" id="RHEA-COMP:10107"/>
        <dbReference type="Rhea" id="RHEA-COMP:10290"/>
        <dbReference type="ChEBI" id="CHEBI:15378"/>
        <dbReference type="ChEBI" id="CHEBI:57856"/>
        <dbReference type="ChEBI" id="CHEBI:59789"/>
        <dbReference type="ChEBI" id="CHEBI:65315"/>
        <dbReference type="ChEBI" id="CHEBI:74478"/>
        <dbReference type="EC" id="2.1.1.200"/>
    </reaction>
</comment>
<dbReference type="EMBL" id="ATBP01000039">
    <property type="protein sequence ID" value="ETR73778.1"/>
    <property type="molecule type" value="Genomic_DNA"/>
</dbReference>
<evidence type="ECO:0000256" key="2">
    <source>
        <dbReference type="ARBA" id="ARBA00022603"/>
    </source>
</evidence>
<keyword evidence="5" id="KW-0963">Cytoplasm</keyword>
<dbReference type="GO" id="GO:0005829">
    <property type="term" value="C:cytosol"/>
    <property type="evidence" value="ECO:0007669"/>
    <property type="project" value="TreeGrafter"/>
</dbReference>
<reference evidence="8" key="1">
    <citation type="submission" date="2012-11" db="EMBL/GenBank/DDBJ databases">
        <authorList>
            <person name="Lucero-Rivera Y.E."/>
            <person name="Tovar-Ramirez D."/>
        </authorList>
    </citation>
    <scope>NUCLEOTIDE SEQUENCE [LARGE SCALE GENOMIC DNA]</scope>
    <source>
        <strain evidence="8">Araruama</strain>
    </source>
</reference>
<dbReference type="AlphaFoldDB" id="A0A1V1PG81"/>
<proteinExistence type="inferred from homology"/>
<evidence type="ECO:0000256" key="3">
    <source>
        <dbReference type="ARBA" id="ARBA00022679"/>
    </source>
</evidence>
<comment type="function">
    <text evidence="5">Catalyzes the formation of 2'O-methylated cytidine (Cm32) or 2'O-methylated uridine (Um32) at position 32 in tRNA.</text>
</comment>
<accession>A0A1V1PG81</accession>
<dbReference type="GO" id="GO:0160206">
    <property type="term" value="F:tRNA (cytidine(32)/uridine(32)-2'-O)-methyltransferase activity"/>
    <property type="evidence" value="ECO:0007669"/>
    <property type="project" value="UniProtKB-EC"/>
</dbReference>
<comment type="subunit">
    <text evidence="5">Homodimer.</text>
</comment>
<dbReference type="NCBIfam" id="TIGR00050">
    <property type="entry name" value="rRNA_methyl_1"/>
    <property type="match status" value="1"/>
</dbReference>
<evidence type="ECO:0000256" key="1">
    <source>
        <dbReference type="ARBA" id="ARBA00007228"/>
    </source>
</evidence>
<evidence type="ECO:0000259" key="6">
    <source>
        <dbReference type="Pfam" id="PF00588"/>
    </source>
</evidence>
<dbReference type="SUPFAM" id="SSF75217">
    <property type="entry name" value="alpha/beta knot"/>
    <property type="match status" value="1"/>
</dbReference>
<sequence>MTRPSLQKINRNNIAIVLNSPRFPENIGSTARAMRNMGIHRLIIVSPQNCDLSKVMKLATHAAYDIIENMIEFSDLETALASFNYVVGTTARLGGYRFDIQSPRVCANNLIALSHHNDIAIVFGPEDRGLTNNEVKLCHALVNIPTAAFSSLNLSQAVMVLCYEFFVAQKESSESLIPKLASHHEMERMYNRLQDVLTRIDFINHENPDHWMNNIRRFFARLQLRSRDIRVILGICRQMDWYVNTHKKF</sequence>
<keyword evidence="2 5" id="KW-0489">Methyltransferase</keyword>
<dbReference type="GO" id="GO:0002128">
    <property type="term" value="P:tRNA nucleoside ribose methylation"/>
    <property type="evidence" value="ECO:0007669"/>
    <property type="project" value="TreeGrafter"/>
</dbReference>
<dbReference type="PANTHER" id="PTHR42786">
    <property type="entry name" value="TRNA/RRNA METHYLTRANSFERASE"/>
    <property type="match status" value="1"/>
</dbReference>
<dbReference type="InterPro" id="IPR004384">
    <property type="entry name" value="RNA_MeTrfase_TrmJ/LasT"/>
</dbReference>
<comment type="caution">
    <text evidence="7">The sequence shown here is derived from an EMBL/GenBank/DDBJ whole genome shotgun (WGS) entry which is preliminary data.</text>
</comment>
<dbReference type="Pfam" id="PF00588">
    <property type="entry name" value="SpoU_methylase"/>
    <property type="match status" value="1"/>
</dbReference>
<dbReference type="InterPro" id="IPR001537">
    <property type="entry name" value="SpoU_MeTrfase"/>
</dbReference>
<dbReference type="Gene3D" id="3.40.1280.10">
    <property type="match status" value="1"/>
</dbReference>
<evidence type="ECO:0000256" key="4">
    <source>
        <dbReference type="ARBA" id="ARBA00022691"/>
    </source>
</evidence>
<evidence type="ECO:0000256" key="5">
    <source>
        <dbReference type="RuleBase" id="RU362024"/>
    </source>
</evidence>
<evidence type="ECO:0000313" key="7">
    <source>
        <dbReference type="EMBL" id="ETR73778.1"/>
    </source>
</evidence>
<dbReference type="EC" id="2.1.1.200" evidence="5"/>
<comment type="catalytic activity">
    <reaction evidence="5">
        <text>cytidine(32) in tRNA + S-adenosyl-L-methionine = 2'-O-methylcytidine(32) in tRNA + S-adenosyl-L-homocysteine + H(+)</text>
        <dbReference type="Rhea" id="RHEA:42932"/>
        <dbReference type="Rhea" id="RHEA-COMP:10288"/>
        <dbReference type="Rhea" id="RHEA-COMP:10289"/>
        <dbReference type="ChEBI" id="CHEBI:15378"/>
        <dbReference type="ChEBI" id="CHEBI:57856"/>
        <dbReference type="ChEBI" id="CHEBI:59789"/>
        <dbReference type="ChEBI" id="CHEBI:74495"/>
        <dbReference type="ChEBI" id="CHEBI:82748"/>
        <dbReference type="EC" id="2.1.1.200"/>
    </reaction>
</comment>
<dbReference type="InterPro" id="IPR029028">
    <property type="entry name" value="Alpha/beta_knot_MTases"/>
</dbReference>
<protein>
    <recommendedName>
        <fullName evidence="5">tRNA (cytidine/uridine-2'-O-)-methyltransferase TrmJ</fullName>
        <ecNumber evidence="5">2.1.1.200</ecNumber>
    </recommendedName>
    <alternativeName>
        <fullName evidence="5">tRNA (cytidine(32)/uridine(32)-2'-O)-methyltransferase</fullName>
    </alternativeName>
    <alternativeName>
        <fullName evidence="5">tRNA Cm32/Um32 methyltransferase</fullName>
    </alternativeName>
</protein>
<dbReference type="PIRSF" id="PIRSF004808">
    <property type="entry name" value="LasT"/>
    <property type="match status" value="1"/>
</dbReference>
<feature type="domain" description="tRNA/rRNA methyltransferase SpoU type" evidence="6">
    <location>
        <begin position="14"/>
        <end position="163"/>
    </location>
</feature>
<dbReference type="GO" id="GO:0003723">
    <property type="term" value="F:RNA binding"/>
    <property type="evidence" value="ECO:0007669"/>
    <property type="project" value="InterPro"/>
</dbReference>
<evidence type="ECO:0000313" key="8">
    <source>
        <dbReference type="Proteomes" id="UP000189670"/>
    </source>
</evidence>
<dbReference type="CDD" id="cd18093">
    <property type="entry name" value="SpoU-like_TrmJ"/>
    <property type="match status" value="1"/>
</dbReference>
<comment type="similarity">
    <text evidence="1">Belongs to the class IV-like SAM-binding methyltransferase superfamily. RNA methyltransferase TrmH family.</text>
</comment>
<dbReference type="PANTHER" id="PTHR42786:SF2">
    <property type="entry name" value="TRNA (CYTIDINE_URIDINE-2'-O-)-METHYLTRANSFERASE TRMJ"/>
    <property type="match status" value="1"/>
</dbReference>
<comment type="subcellular location">
    <subcellularLocation>
        <location evidence="5">Cytoplasm</location>
    </subcellularLocation>
</comment>
<gene>
    <name evidence="5" type="primary">trmJ</name>
    <name evidence="7" type="ORF">OMM_00709</name>
</gene>